<keyword evidence="3" id="KW-1185">Reference proteome</keyword>
<organism evidence="2 3">
    <name type="scientific">Anaeromyxobacter diazotrophicus</name>
    <dbReference type="NCBI Taxonomy" id="2590199"/>
    <lineage>
        <taxon>Bacteria</taxon>
        <taxon>Pseudomonadati</taxon>
        <taxon>Myxococcota</taxon>
        <taxon>Myxococcia</taxon>
        <taxon>Myxococcales</taxon>
        <taxon>Cystobacterineae</taxon>
        <taxon>Anaeromyxobacteraceae</taxon>
        <taxon>Anaeromyxobacter</taxon>
    </lineage>
</organism>
<dbReference type="Gene3D" id="3.40.30.10">
    <property type="entry name" value="Glutaredoxin"/>
    <property type="match status" value="1"/>
</dbReference>
<dbReference type="InterPro" id="IPR011990">
    <property type="entry name" value="TPR-like_helical_dom_sf"/>
</dbReference>
<keyword evidence="1" id="KW-0732">Signal</keyword>
<reference evidence="3" key="1">
    <citation type="journal article" date="2020" name="Appl. Environ. Microbiol.">
        <title>Diazotrophic Anaeromyxobacter Isolates from Soils.</title>
        <authorList>
            <person name="Masuda Y."/>
            <person name="Yamanaka H."/>
            <person name="Xu Z.X."/>
            <person name="Shiratori Y."/>
            <person name="Aono T."/>
            <person name="Amachi S."/>
            <person name="Senoo K."/>
            <person name="Itoh H."/>
        </authorList>
    </citation>
    <scope>NUCLEOTIDE SEQUENCE [LARGE SCALE GENOMIC DNA]</scope>
    <source>
        <strain evidence="3">R267</strain>
    </source>
</reference>
<feature type="signal peptide" evidence="1">
    <location>
        <begin position="1"/>
        <end position="38"/>
    </location>
</feature>
<dbReference type="InterPro" id="IPR036249">
    <property type="entry name" value="Thioredoxin-like_sf"/>
</dbReference>
<dbReference type="SUPFAM" id="SSF52833">
    <property type="entry name" value="Thioredoxin-like"/>
    <property type="match status" value="1"/>
</dbReference>
<proteinExistence type="predicted"/>
<evidence type="ECO:0000256" key="1">
    <source>
        <dbReference type="SAM" id="SignalP"/>
    </source>
</evidence>
<dbReference type="Proteomes" id="UP000503640">
    <property type="component" value="Unassembled WGS sequence"/>
</dbReference>
<dbReference type="AlphaFoldDB" id="A0A7I9VQH1"/>
<dbReference type="Gene3D" id="1.25.40.10">
    <property type="entry name" value="Tetratricopeptide repeat domain"/>
    <property type="match status" value="1"/>
</dbReference>
<name>A0A7I9VQH1_9BACT</name>
<feature type="chain" id="PRO_5029838852" evidence="1">
    <location>
        <begin position="39"/>
        <end position="286"/>
    </location>
</feature>
<dbReference type="SUPFAM" id="SSF48452">
    <property type="entry name" value="TPR-like"/>
    <property type="match status" value="1"/>
</dbReference>
<evidence type="ECO:0000313" key="3">
    <source>
        <dbReference type="Proteomes" id="UP000503640"/>
    </source>
</evidence>
<dbReference type="EMBL" id="BJTG01000008">
    <property type="protein sequence ID" value="GEJ58666.1"/>
    <property type="molecule type" value="Genomic_DNA"/>
</dbReference>
<evidence type="ECO:0000313" key="2">
    <source>
        <dbReference type="EMBL" id="GEJ58666.1"/>
    </source>
</evidence>
<protein>
    <submittedName>
        <fullName evidence="2">Uncharacterized protein</fullName>
    </submittedName>
</protein>
<sequence length="286" mass="29878">MTHRGVNCDTMARSSLAAALAAVFALMLAAPAAASAFAFEVGSELPDDELPVLGGGKAHLLAPTRVSVFVFFRTGQENSADVLARLARVEKELAGKAVRFVAVASGDEAEAEVRRVVKQSGIAMPVLLDRGDALYGKLGVRLHPVIGIADEQHHLAAYEHFRKVNLEARVVAQVRLLLGEIGRSELAAVLDPPAAPVDESDAVKAGLQARFARKLLEAGQLDQALAMARTAVERAPGAPEPHVVLAEVLTARGDCAGAAKEQQLARAAQAKGAVLASATLRPCAAQ</sequence>
<gene>
    <name evidence="2" type="ORF">AMYX_34070</name>
</gene>
<comment type="caution">
    <text evidence="2">The sequence shown here is derived from an EMBL/GenBank/DDBJ whole genome shotgun (WGS) entry which is preliminary data.</text>
</comment>
<accession>A0A7I9VQH1</accession>